<feature type="compositionally biased region" description="Basic and acidic residues" evidence="1">
    <location>
        <begin position="129"/>
        <end position="140"/>
    </location>
</feature>
<organism evidence="2 3">
    <name type="scientific">Diatrype stigma</name>
    <dbReference type="NCBI Taxonomy" id="117547"/>
    <lineage>
        <taxon>Eukaryota</taxon>
        <taxon>Fungi</taxon>
        <taxon>Dikarya</taxon>
        <taxon>Ascomycota</taxon>
        <taxon>Pezizomycotina</taxon>
        <taxon>Sordariomycetes</taxon>
        <taxon>Xylariomycetidae</taxon>
        <taxon>Xylariales</taxon>
        <taxon>Diatrypaceae</taxon>
        <taxon>Diatrype</taxon>
    </lineage>
</organism>
<feature type="region of interest" description="Disordered" evidence="1">
    <location>
        <begin position="1"/>
        <end position="146"/>
    </location>
</feature>
<evidence type="ECO:0000313" key="3">
    <source>
        <dbReference type="Proteomes" id="UP001320420"/>
    </source>
</evidence>
<feature type="compositionally biased region" description="Basic residues" evidence="1">
    <location>
        <begin position="296"/>
        <end position="305"/>
    </location>
</feature>
<feature type="compositionally biased region" description="Low complexity" evidence="1">
    <location>
        <begin position="375"/>
        <end position="395"/>
    </location>
</feature>
<evidence type="ECO:0000313" key="2">
    <source>
        <dbReference type="EMBL" id="KAK7755561.1"/>
    </source>
</evidence>
<gene>
    <name evidence="2" type="ORF">SLS62_002495</name>
</gene>
<accession>A0AAN9UXB8</accession>
<dbReference type="AlphaFoldDB" id="A0AAN9UXB8"/>
<feature type="compositionally biased region" description="Basic and acidic residues" evidence="1">
    <location>
        <begin position="306"/>
        <end position="315"/>
    </location>
</feature>
<dbReference type="EMBL" id="JAKJXP020000012">
    <property type="protein sequence ID" value="KAK7755561.1"/>
    <property type="molecule type" value="Genomic_DNA"/>
</dbReference>
<feature type="region of interest" description="Disordered" evidence="1">
    <location>
        <begin position="215"/>
        <end position="400"/>
    </location>
</feature>
<name>A0AAN9UXB8_9PEZI</name>
<proteinExistence type="predicted"/>
<feature type="compositionally biased region" description="Polar residues" evidence="1">
    <location>
        <begin position="97"/>
        <end position="108"/>
    </location>
</feature>
<protein>
    <submittedName>
        <fullName evidence="2">Uncharacterized protein</fullName>
    </submittedName>
</protein>
<comment type="caution">
    <text evidence="2">The sequence shown here is derived from an EMBL/GenBank/DDBJ whole genome shotgun (WGS) entry which is preliminary data.</text>
</comment>
<sequence length="411" mass="44176">MAGKRKNSEAQSRAKAEAAERSDWRRESRLREDEELSREEQRWHPERASKPPKEKKDFKLPPPSPPPLQDGNEPPEGSNAPTRKRSSSAGEKPTAAEQPSSPGPTNVLEQIAGIVEDIHQRTHAAPTTTKDKNQKGRPPADQEAVLQEGLARIVAIVQSTSQGSAQRNNFTIGGNDFSSLRASATSALERAPEASRRGSTTMALIRALDAVNRIINSPQQPEQVAEGGEHPATSAISAEGGPSHTEEPRQEPEPEVAPTGKELKKAQKKEAKKHREVRKVEKARIKGENKDAKRENKARKKGNKASKKEEKDRARREKKGKRLTAIDNYLPRLPTTTAWAAAGHTDTPLPSLAPDRPAGSSRPLGGGDGADGDSRSGSPPSGARSSGSAAPSRSGCTSASAPWALSACRCR</sequence>
<dbReference type="Proteomes" id="UP001320420">
    <property type="component" value="Unassembled WGS sequence"/>
</dbReference>
<feature type="compositionally biased region" description="Basic and acidic residues" evidence="1">
    <location>
        <begin position="1"/>
        <end position="59"/>
    </location>
</feature>
<evidence type="ECO:0000256" key="1">
    <source>
        <dbReference type="SAM" id="MobiDB-lite"/>
    </source>
</evidence>
<keyword evidence="3" id="KW-1185">Reference proteome</keyword>
<reference evidence="2 3" key="1">
    <citation type="submission" date="2024-02" db="EMBL/GenBank/DDBJ databases">
        <title>De novo assembly and annotation of 12 fungi associated with fruit tree decline syndrome in Ontario, Canada.</title>
        <authorList>
            <person name="Sulman M."/>
            <person name="Ellouze W."/>
            <person name="Ilyukhin E."/>
        </authorList>
    </citation>
    <scope>NUCLEOTIDE SEQUENCE [LARGE SCALE GENOMIC DNA]</scope>
    <source>
        <strain evidence="2 3">M11/M66-122</strain>
    </source>
</reference>
<feature type="compositionally biased region" description="Basic and acidic residues" evidence="1">
    <location>
        <begin position="278"/>
        <end position="295"/>
    </location>
</feature>